<accession>A0AAN9QB64</accession>
<keyword evidence="2" id="KW-1185">Reference proteome</keyword>
<evidence type="ECO:0000313" key="1">
    <source>
        <dbReference type="EMBL" id="KAK7328742.1"/>
    </source>
</evidence>
<evidence type="ECO:0000313" key="2">
    <source>
        <dbReference type="Proteomes" id="UP001367508"/>
    </source>
</evidence>
<gene>
    <name evidence="1" type="ORF">VNO77_22861</name>
</gene>
<dbReference type="EMBL" id="JAYMYQ010000005">
    <property type="protein sequence ID" value="KAK7328742.1"/>
    <property type="molecule type" value="Genomic_DNA"/>
</dbReference>
<protein>
    <submittedName>
        <fullName evidence="1">Uncharacterized protein</fullName>
    </submittedName>
</protein>
<reference evidence="1 2" key="1">
    <citation type="submission" date="2024-01" db="EMBL/GenBank/DDBJ databases">
        <title>The genomes of 5 underutilized Papilionoideae crops provide insights into root nodulation and disease resistanc.</title>
        <authorList>
            <person name="Jiang F."/>
        </authorList>
    </citation>
    <scope>NUCLEOTIDE SEQUENCE [LARGE SCALE GENOMIC DNA]</scope>
    <source>
        <strain evidence="1">LVBAO_FW01</strain>
        <tissue evidence="1">Leaves</tissue>
    </source>
</reference>
<proteinExistence type="predicted"/>
<dbReference type="AlphaFoldDB" id="A0AAN9QB64"/>
<name>A0AAN9QB64_CANGL</name>
<comment type="caution">
    <text evidence="1">The sequence shown here is derived from an EMBL/GenBank/DDBJ whole genome shotgun (WGS) entry which is preliminary data.</text>
</comment>
<dbReference type="Proteomes" id="UP001367508">
    <property type="component" value="Unassembled WGS sequence"/>
</dbReference>
<organism evidence="1 2">
    <name type="scientific">Canavalia gladiata</name>
    <name type="common">Sword bean</name>
    <name type="synonym">Dolichos gladiatus</name>
    <dbReference type="NCBI Taxonomy" id="3824"/>
    <lineage>
        <taxon>Eukaryota</taxon>
        <taxon>Viridiplantae</taxon>
        <taxon>Streptophyta</taxon>
        <taxon>Embryophyta</taxon>
        <taxon>Tracheophyta</taxon>
        <taxon>Spermatophyta</taxon>
        <taxon>Magnoliopsida</taxon>
        <taxon>eudicotyledons</taxon>
        <taxon>Gunneridae</taxon>
        <taxon>Pentapetalae</taxon>
        <taxon>rosids</taxon>
        <taxon>fabids</taxon>
        <taxon>Fabales</taxon>
        <taxon>Fabaceae</taxon>
        <taxon>Papilionoideae</taxon>
        <taxon>50 kb inversion clade</taxon>
        <taxon>NPAAA clade</taxon>
        <taxon>indigoferoid/millettioid clade</taxon>
        <taxon>Phaseoleae</taxon>
        <taxon>Canavalia</taxon>
    </lineage>
</organism>
<sequence>MHAIVGCMLGEDLNCKAHPSLQSSPVIVDYEMHSHWSHIVLAIYSGPVPVHGACFCMKERSASTHSIEPIRTPHVFATLPTLLYM</sequence>